<feature type="signal peptide" evidence="1">
    <location>
        <begin position="1"/>
        <end position="19"/>
    </location>
</feature>
<accession>A0A8J6DYQ0</accession>
<dbReference type="EMBL" id="JAHDYR010000036">
    <property type="protein sequence ID" value="KAG9392589.1"/>
    <property type="molecule type" value="Genomic_DNA"/>
</dbReference>
<gene>
    <name evidence="2" type="ORF">J8273_6057</name>
</gene>
<keyword evidence="1" id="KW-0732">Signal</keyword>
<reference evidence="2" key="1">
    <citation type="submission" date="2021-05" db="EMBL/GenBank/DDBJ databases">
        <title>A free-living protist that lacks canonical eukaryotic 1 DNA replication and segregation systems.</title>
        <authorList>
            <person name="Salas-Leiva D.E."/>
            <person name="Tromer E.C."/>
            <person name="Curtis B.A."/>
            <person name="Jerlstrom-Hultqvist J."/>
            <person name="Kolisko M."/>
            <person name="Yi Z."/>
            <person name="Salas-Leiva J.S."/>
            <person name="Gallot-Lavallee L."/>
            <person name="Kops G.J.P.L."/>
            <person name="Archibald J.M."/>
            <person name="Simpson A.G.B."/>
            <person name="Roger A.J."/>
        </authorList>
    </citation>
    <scope>NUCLEOTIDE SEQUENCE</scope>
    <source>
        <strain evidence="2">BICM</strain>
    </source>
</reference>
<evidence type="ECO:0000256" key="1">
    <source>
        <dbReference type="SAM" id="SignalP"/>
    </source>
</evidence>
<evidence type="ECO:0000313" key="3">
    <source>
        <dbReference type="Proteomes" id="UP000717585"/>
    </source>
</evidence>
<organism evidence="2 3">
    <name type="scientific">Carpediemonas membranifera</name>
    <dbReference type="NCBI Taxonomy" id="201153"/>
    <lineage>
        <taxon>Eukaryota</taxon>
        <taxon>Metamonada</taxon>
        <taxon>Carpediemonas-like organisms</taxon>
        <taxon>Carpediemonas</taxon>
    </lineage>
</organism>
<comment type="caution">
    <text evidence="2">The sequence shown here is derived from an EMBL/GenBank/DDBJ whole genome shotgun (WGS) entry which is preliminary data.</text>
</comment>
<name>A0A8J6DYQ0_9EUKA</name>
<sequence length="220" mass="23724">MMSFLRGIVLLSLLSAVLCVSFDMNISKPARTCGVTLVDDAGTQIIPVTSTGQVRFPSLSEGRSYVYISCDTEVYPTYVLLATGDEVSLSRMLPSGKLKTIANPTGPIRPSNQFRFHNYTPEVGPSLVDKLKGNKKMLIMAGVFGFMFITSRMSKNIAPAAPTTGEAKPTADRTNLSLKDVFEAPAGPQGGGFMGQMKAMVEEQKKMIEAQQESAAKKSN</sequence>
<evidence type="ECO:0000313" key="2">
    <source>
        <dbReference type="EMBL" id="KAG9392589.1"/>
    </source>
</evidence>
<dbReference type="AlphaFoldDB" id="A0A8J6DYQ0"/>
<dbReference type="Proteomes" id="UP000717585">
    <property type="component" value="Unassembled WGS sequence"/>
</dbReference>
<evidence type="ECO:0008006" key="4">
    <source>
        <dbReference type="Google" id="ProtNLM"/>
    </source>
</evidence>
<proteinExistence type="predicted"/>
<keyword evidence="3" id="KW-1185">Reference proteome</keyword>
<feature type="chain" id="PRO_5035154074" description="ER membrane protein complex subunit 7 beta-sandwich domain-containing protein" evidence="1">
    <location>
        <begin position="20"/>
        <end position="220"/>
    </location>
</feature>
<protein>
    <recommendedName>
        <fullName evidence="4">ER membrane protein complex subunit 7 beta-sandwich domain-containing protein</fullName>
    </recommendedName>
</protein>